<evidence type="ECO:0000313" key="4">
    <source>
        <dbReference type="Ensembl" id="ENSLAFP00000025944.1"/>
    </source>
</evidence>
<keyword evidence="1" id="KW-0646">Protease inhibitor</keyword>
<dbReference type="eggNOG" id="ENOG502RXHY">
    <property type="taxonomic scope" value="Eukaryota"/>
</dbReference>
<keyword evidence="5" id="KW-1185">Reference proteome</keyword>
<dbReference type="PROSITE" id="PS51390">
    <property type="entry name" value="WAP"/>
    <property type="match status" value="1"/>
</dbReference>
<protein>
    <recommendedName>
        <fullName evidence="3">WAP domain-containing protein</fullName>
    </recommendedName>
</protein>
<dbReference type="PANTHER" id="PTHR19441">
    <property type="entry name" value="WHEY ACDIC PROTEIN WAP"/>
    <property type="match status" value="1"/>
</dbReference>
<dbReference type="HOGENOM" id="CLU_2637440_0_0_1"/>
<dbReference type="OMA" id="CAWRPPF"/>
<reference evidence="4" key="3">
    <citation type="submission" date="2025-09" db="UniProtKB">
        <authorList>
            <consortium name="Ensembl"/>
        </authorList>
    </citation>
    <scope>IDENTIFICATION</scope>
    <source>
        <strain evidence="4">Isolate ISIS603380</strain>
    </source>
</reference>
<dbReference type="GO" id="GO:0045087">
    <property type="term" value="P:innate immune response"/>
    <property type="evidence" value="ECO:0007669"/>
    <property type="project" value="TreeGrafter"/>
</dbReference>
<dbReference type="Ensembl" id="ENSLAFT00000027386.1">
    <property type="protein sequence ID" value="ENSLAFP00000025944.1"/>
    <property type="gene ID" value="ENSLAFG00000026952.1"/>
</dbReference>
<dbReference type="InterPro" id="IPR050514">
    <property type="entry name" value="WAP_four-disulfide_core"/>
</dbReference>
<dbReference type="InterPro" id="IPR008197">
    <property type="entry name" value="WAP_dom"/>
</dbReference>
<name>G3UDN6_LOXAF</name>
<dbReference type="PANTHER" id="PTHR19441:SF91">
    <property type="entry name" value="WAP DOMAIN-CONTAINING PROTEIN"/>
    <property type="match status" value="1"/>
</dbReference>
<dbReference type="PRINTS" id="PR00003">
    <property type="entry name" value="4DISULPHCORE"/>
</dbReference>
<sequence length="77" mass="8096">MKTGIVLVLVIFITVGMETTCAKRPPSRGRERPGVCPEVPKDVLGACIELCSGDESCPKGMKCCSNGCGHVCKTPVT</sequence>
<dbReference type="InParanoid" id="G3UDN6"/>
<dbReference type="Proteomes" id="UP000007646">
    <property type="component" value="Unassembled WGS sequence"/>
</dbReference>
<evidence type="ECO:0000313" key="5">
    <source>
        <dbReference type="Proteomes" id="UP000007646"/>
    </source>
</evidence>
<reference evidence="4 5" key="1">
    <citation type="submission" date="2009-06" db="EMBL/GenBank/DDBJ databases">
        <title>The Genome Sequence of Loxodonta africana (African elephant).</title>
        <authorList>
            <person name="Di Palma F."/>
            <person name="Heiman D."/>
            <person name="Young S."/>
            <person name="Johnson J."/>
            <person name="Lander E.S."/>
            <person name="Lindblad-Toh K."/>
        </authorList>
    </citation>
    <scope>NUCLEOTIDE SEQUENCE [LARGE SCALE GENOMIC DNA]</scope>
    <source>
        <strain evidence="4 5">Isolate ISIS603380</strain>
    </source>
</reference>
<dbReference type="Gene3D" id="4.10.75.10">
    <property type="entry name" value="Elafin-like"/>
    <property type="match status" value="1"/>
</dbReference>
<dbReference type="GO" id="GO:0019731">
    <property type="term" value="P:antibacterial humoral response"/>
    <property type="evidence" value="ECO:0007669"/>
    <property type="project" value="TreeGrafter"/>
</dbReference>
<feature type="domain" description="WAP" evidence="3">
    <location>
        <begin position="29"/>
        <end position="76"/>
    </location>
</feature>
<feature type="signal peptide" evidence="2">
    <location>
        <begin position="1"/>
        <end position="22"/>
    </location>
</feature>
<proteinExistence type="predicted"/>
<dbReference type="AlphaFoldDB" id="G3UDN6"/>
<dbReference type="GO" id="GO:0004867">
    <property type="term" value="F:serine-type endopeptidase inhibitor activity"/>
    <property type="evidence" value="ECO:0007669"/>
    <property type="project" value="TreeGrafter"/>
</dbReference>
<accession>G3UDN6</accession>
<evidence type="ECO:0000256" key="1">
    <source>
        <dbReference type="ARBA" id="ARBA00022690"/>
    </source>
</evidence>
<evidence type="ECO:0000256" key="2">
    <source>
        <dbReference type="SAM" id="SignalP"/>
    </source>
</evidence>
<dbReference type="CDD" id="cd00199">
    <property type="entry name" value="WAP"/>
    <property type="match status" value="1"/>
</dbReference>
<dbReference type="InterPro" id="IPR036645">
    <property type="entry name" value="Elafin-like_sf"/>
</dbReference>
<dbReference type="GeneTree" id="ENSGT00530000064879"/>
<dbReference type="SUPFAM" id="SSF57256">
    <property type="entry name" value="Elafin-like"/>
    <property type="match status" value="1"/>
</dbReference>
<dbReference type="SMART" id="SM00217">
    <property type="entry name" value="WAP"/>
    <property type="match status" value="1"/>
</dbReference>
<dbReference type="Pfam" id="PF00095">
    <property type="entry name" value="WAP"/>
    <property type="match status" value="1"/>
</dbReference>
<dbReference type="FunFam" id="4.10.75.10:FF:000001">
    <property type="entry name" value="Anosmin 1"/>
    <property type="match status" value="1"/>
</dbReference>
<feature type="chain" id="PRO_5003456642" description="WAP domain-containing protein" evidence="2">
    <location>
        <begin position="23"/>
        <end position="77"/>
    </location>
</feature>
<dbReference type="GO" id="GO:0005615">
    <property type="term" value="C:extracellular space"/>
    <property type="evidence" value="ECO:0007669"/>
    <property type="project" value="TreeGrafter"/>
</dbReference>
<reference evidence="4" key="2">
    <citation type="submission" date="2025-08" db="UniProtKB">
        <authorList>
            <consortium name="Ensembl"/>
        </authorList>
    </citation>
    <scope>IDENTIFICATION</scope>
    <source>
        <strain evidence="4">Isolate ISIS603380</strain>
    </source>
</reference>
<keyword evidence="2" id="KW-0732">Signal</keyword>
<organism evidence="4 5">
    <name type="scientific">Loxodonta africana</name>
    <name type="common">African elephant</name>
    <dbReference type="NCBI Taxonomy" id="9785"/>
    <lineage>
        <taxon>Eukaryota</taxon>
        <taxon>Metazoa</taxon>
        <taxon>Chordata</taxon>
        <taxon>Craniata</taxon>
        <taxon>Vertebrata</taxon>
        <taxon>Euteleostomi</taxon>
        <taxon>Mammalia</taxon>
        <taxon>Eutheria</taxon>
        <taxon>Afrotheria</taxon>
        <taxon>Proboscidea</taxon>
        <taxon>Elephantidae</taxon>
        <taxon>Loxodonta</taxon>
    </lineage>
</organism>
<evidence type="ECO:0000259" key="3">
    <source>
        <dbReference type="PROSITE" id="PS51390"/>
    </source>
</evidence>